<dbReference type="Proteomes" id="UP001166093">
    <property type="component" value="Unassembled WGS sequence"/>
</dbReference>
<dbReference type="Pfam" id="PF07679">
    <property type="entry name" value="I-set"/>
    <property type="match status" value="6"/>
</dbReference>
<dbReference type="InterPro" id="IPR013783">
    <property type="entry name" value="Ig-like_fold"/>
</dbReference>
<dbReference type="Pfam" id="PF18362">
    <property type="entry name" value="THB"/>
    <property type="match status" value="1"/>
</dbReference>
<feature type="non-terminal residue" evidence="6">
    <location>
        <position position="1"/>
    </location>
</feature>
<dbReference type="SMART" id="SM00408">
    <property type="entry name" value="IGc2"/>
    <property type="match status" value="5"/>
</dbReference>
<feature type="region of interest" description="Disordered" evidence="3">
    <location>
        <begin position="385"/>
        <end position="591"/>
    </location>
</feature>
<feature type="domain" description="Fibronectin type-III" evidence="5">
    <location>
        <begin position="988"/>
        <end position="1087"/>
    </location>
</feature>
<reference evidence="6" key="1">
    <citation type="journal article" date="2021" name="Cell">
        <title>Tracing the genetic footprints of vertebrate landing in non-teleost ray-finned fishes.</title>
        <authorList>
            <person name="Bi X."/>
            <person name="Wang K."/>
            <person name="Yang L."/>
            <person name="Pan H."/>
            <person name="Jiang H."/>
            <person name="Wei Q."/>
            <person name="Fang M."/>
            <person name="Yu H."/>
            <person name="Zhu C."/>
            <person name="Cai Y."/>
            <person name="He Y."/>
            <person name="Gan X."/>
            <person name="Zeng H."/>
            <person name="Yu D."/>
            <person name="Zhu Y."/>
            <person name="Jiang H."/>
            <person name="Qiu Q."/>
            <person name="Yang H."/>
            <person name="Zhang Y.E."/>
            <person name="Wang W."/>
            <person name="Zhu M."/>
            <person name="He S."/>
            <person name="Zhang G."/>
        </authorList>
    </citation>
    <scope>NUCLEOTIDE SEQUENCE</scope>
    <source>
        <strain evidence="6">Pddl_001</strain>
    </source>
</reference>
<dbReference type="InterPro" id="IPR036116">
    <property type="entry name" value="FN3_sf"/>
</dbReference>
<dbReference type="InterPro" id="IPR003598">
    <property type="entry name" value="Ig_sub2"/>
</dbReference>
<dbReference type="InterPro" id="IPR036179">
    <property type="entry name" value="Ig-like_dom_sf"/>
</dbReference>
<feature type="domain" description="Fibronectin type-III" evidence="5">
    <location>
        <begin position="890"/>
        <end position="985"/>
    </location>
</feature>
<feature type="non-terminal residue" evidence="6">
    <location>
        <position position="1387"/>
    </location>
</feature>
<dbReference type="Pfam" id="PF00041">
    <property type="entry name" value="fn3"/>
    <property type="match status" value="3"/>
</dbReference>
<evidence type="ECO:0000259" key="4">
    <source>
        <dbReference type="PROSITE" id="PS50835"/>
    </source>
</evidence>
<dbReference type="InterPro" id="IPR013098">
    <property type="entry name" value="Ig_I-set"/>
</dbReference>
<keyword evidence="1" id="KW-0677">Repeat</keyword>
<dbReference type="InterPro" id="IPR003599">
    <property type="entry name" value="Ig_sub"/>
</dbReference>
<feature type="domain" description="Fibronectin type-III" evidence="5">
    <location>
        <begin position="1186"/>
        <end position="1279"/>
    </location>
</feature>
<accession>A0ABS2Y5H3</accession>
<organism evidence="6 7">
    <name type="scientific">Polyodon spathula</name>
    <name type="common">North American paddlefish</name>
    <name type="synonym">Squalus spathula</name>
    <dbReference type="NCBI Taxonomy" id="7913"/>
    <lineage>
        <taxon>Eukaryota</taxon>
        <taxon>Metazoa</taxon>
        <taxon>Chordata</taxon>
        <taxon>Craniata</taxon>
        <taxon>Vertebrata</taxon>
        <taxon>Euteleostomi</taxon>
        <taxon>Actinopterygii</taxon>
        <taxon>Chondrostei</taxon>
        <taxon>Acipenseriformes</taxon>
        <taxon>Polyodontidae</taxon>
        <taxon>Polyodon</taxon>
    </lineage>
</organism>
<dbReference type="PANTHER" id="PTHR13817:SF181">
    <property type="entry name" value="IMMUNOGLOBULIN-LIKE AND FIBRONECTIN TYPE III DOMAIN-CONTAINING PROTEIN 1"/>
    <property type="match status" value="1"/>
</dbReference>
<gene>
    <name evidence="6" type="primary">Igfn1_1</name>
    <name evidence="6" type="ORF">GTO93_0012587</name>
</gene>
<dbReference type="PANTHER" id="PTHR13817">
    <property type="entry name" value="TITIN"/>
    <property type="match status" value="1"/>
</dbReference>
<dbReference type="SUPFAM" id="SSF48726">
    <property type="entry name" value="Immunoglobulin"/>
    <property type="match status" value="6"/>
</dbReference>
<dbReference type="EMBL" id="JAAWVQ010108718">
    <property type="protein sequence ID" value="MBN3281434.1"/>
    <property type="molecule type" value="Genomic_DNA"/>
</dbReference>
<feature type="domain" description="Ig-like" evidence="4">
    <location>
        <begin position="599"/>
        <end position="686"/>
    </location>
</feature>
<evidence type="ECO:0000313" key="7">
    <source>
        <dbReference type="Proteomes" id="UP001166093"/>
    </source>
</evidence>
<dbReference type="SMART" id="SM00409">
    <property type="entry name" value="IG"/>
    <property type="match status" value="6"/>
</dbReference>
<proteinExistence type="predicted"/>
<evidence type="ECO:0000256" key="2">
    <source>
        <dbReference type="ARBA" id="ARBA00023319"/>
    </source>
</evidence>
<name>A0ABS2Y5H3_POLSP</name>
<keyword evidence="2" id="KW-0393">Immunoglobulin domain</keyword>
<feature type="domain" description="Ig-like" evidence="4">
    <location>
        <begin position="1090"/>
        <end position="1181"/>
    </location>
</feature>
<dbReference type="InterPro" id="IPR040849">
    <property type="entry name" value="MyBP-C_THB"/>
</dbReference>
<dbReference type="PROSITE" id="PS50835">
    <property type="entry name" value="IG_LIKE"/>
    <property type="match status" value="5"/>
</dbReference>
<dbReference type="PROSITE" id="PS50853">
    <property type="entry name" value="FN3"/>
    <property type="match status" value="4"/>
</dbReference>
<feature type="domain" description="Fibronectin type-III" evidence="5">
    <location>
        <begin position="790"/>
        <end position="887"/>
    </location>
</feature>
<feature type="domain" description="Ig-like" evidence="4">
    <location>
        <begin position="25"/>
        <end position="113"/>
    </location>
</feature>
<dbReference type="PRINTS" id="PR00014">
    <property type="entry name" value="FNTYPEIII"/>
</dbReference>
<feature type="domain" description="Ig-like" evidence="4">
    <location>
        <begin position="689"/>
        <end position="780"/>
    </location>
</feature>
<feature type="domain" description="Ig-like" evidence="4">
    <location>
        <begin position="1298"/>
        <end position="1387"/>
    </location>
</feature>
<evidence type="ECO:0000259" key="5">
    <source>
        <dbReference type="PROSITE" id="PS50853"/>
    </source>
</evidence>
<dbReference type="CDD" id="cd00063">
    <property type="entry name" value="FN3"/>
    <property type="match status" value="4"/>
</dbReference>
<comment type="caution">
    <text evidence="6">The sequence shown here is derived from an EMBL/GenBank/DDBJ whole genome shotgun (WGS) entry which is preliminary data.</text>
</comment>
<dbReference type="InterPro" id="IPR003961">
    <property type="entry name" value="FN3_dom"/>
</dbReference>
<evidence type="ECO:0000256" key="1">
    <source>
        <dbReference type="ARBA" id="ARBA00022737"/>
    </source>
</evidence>
<dbReference type="InterPro" id="IPR050964">
    <property type="entry name" value="Striated_Muscle_Regulatory"/>
</dbReference>
<evidence type="ECO:0000313" key="6">
    <source>
        <dbReference type="EMBL" id="MBN3281434.1"/>
    </source>
</evidence>
<feature type="compositionally biased region" description="Gly residues" evidence="3">
    <location>
        <begin position="393"/>
        <end position="566"/>
    </location>
</feature>
<keyword evidence="7" id="KW-1185">Reference proteome</keyword>
<protein>
    <submittedName>
        <fullName evidence="6">IGFN1 protein</fullName>
    </submittedName>
</protein>
<sequence>KKKSRMAGVKITQFTEDIPKGCSTPDFERKPIPLTIQEGKTAIFKAVPSGDPKPEVTWSRANGDMDDPKKFKFTYDKVLNEYSLQVIKANGDDADTYRCYASNEYGEAVCTVTLIIIEPGSKDPTEFRKLLKKTTGTRVKQEKMSEEKMWELLMSADKKDYERICMEYGYTDFRGMLTKLNLMKKEREEEQAKYIEAISNLRHIQVNSEGSAEFEIEMELKDLNSRIFLYKDGVMIPYSIDMEMKHNLKKFGKKYIFSINSLMPEDAGLYQVDVESTNVFSTDLPTKFIPVNFASPLKEVKCKERDDIMFECIITHPLPKLVWMFKNKPLEAGEKFQFAVSEDKLTHRMVVKDVMPVDKGIYSVAAGIRSSSAWLLVERLGSGGQNSTDGLDGSDGLGKEGVGMGGKGGLGDGQAGQGGKGDGGGKGGQAGLGDGKGSLGDKGGLGAGKGSLGGKGGEGGLGDGKGSLGGKDGLGELGDGKGSLGGKGGQVRLGDGKGSLGGKAGLGDGKGSLEGKGGQGGLGDGQDGLLGKGGQMGLGDGQGSPGGKGGQGGLGDGQGSLGGGKDGSALDVSGLTDDQNRKNRRAGRGPLIEDTITEPVVHFTRGLFDIQARKGHSAELTCALSSAESDGTWFKDGVKLQSSEGLSICKDGSVHKLVFSNIQDSDAGKYRFEAEGHKTESHVVVTDPPEIDMEELARLAKEPLVVKAGQNAAIKVPFSGRPPFKVSWYKDADELSEDNRTVVEKGADHTRLLIGKCQRKDSGELKLKLKNESGTAEAVTKLIVLDKPTPPQGPVEVLDSSANRIEIKWRPPRDNGGKPIEKYILERQQVGRNTWMKMGEVPGDTTIFATDKVEHGKKYCFRIWATSTEGISDALETDDITAGTKAFPGPPAPPKVVATFCKSITLSWSPPHNTGGTRITCYILEKRKKGSSIWSAATEEPIKGLKHAVTDVVEGMQYEFRVAAVNVSGTGEPSIPSDFAFARDPMKPPGTVNDFKVTDSTYTTLSLSWSKPSTDAGDEAKGYYVEVMPEDSGTWLRYNSSPTNTTSYTIKGLKSMQMYFVRVIAVNDGGLGEPKELDNYIIAMPPPVRPHFLNESSLKSFMVVKAGNTIRANINFEASPIPDVIWLKGGSSVSKRATITNADGLSQLLIPTSEHSDSGVYTIMVKNYFGQECFSFEICVTDDPKPPGPVELDEKVPGTVTISWEPSPDEKRDEQLHYLVMKRDSSKPSWHMVADNIFNNKFTAVIVSDRQYYFRVFAKNDIGISTASDSPAWGITKQKEKFTVKMPTYKQTDSRQAPKFTVRLKNHTVPRGYPCNMSCAVKGNPAPTVTWYRNNISIMDNAQYYTSNICGVCSMLISNVSTKDSGEYSAIAENCMGRAECTTRLNV</sequence>
<dbReference type="SUPFAM" id="SSF49265">
    <property type="entry name" value="Fibronectin type III"/>
    <property type="match status" value="3"/>
</dbReference>
<dbReference type="Gene3D" id="2.60.40.10">
    <property type="entry name" value="Immunoglobulins"/>
    <property type="match status" value="11"/>
</dbReference>
<dbReference type="SMART" id="SM00060">
    <property type="entry name" value="FN3"/>
    <property type="match status" value="4"/>
</dbReference>
<evidence type="ECO:0000256" key="3">
    <source>
        <dbReference type="SAM" id="MobiDB-lite"/>
    </source>
</evidence>
<dbReference type="InterPro" id="IPR007110">
    <property type="entry name" value="Ig-like_dom"/>
</dbReference>